<keyword evidence="2" id="KW-0472">Membrane</keyword>
<feature type="region of interest" description="Disordered" evidence="1">
    <location>
        <begin position="1770"/>
        <end position="1925"/>
    </location>
</feature>
<feature type="compositionally biased region" description="Gly residues" evidence="1">
    <location>
        <begin position="1773"/>
        <end position="1784"/>
    </location>
</feature>
<keyword evidence="2" id="KW-1133">Transmembrane helix</keyword>
<evidence type="ECO:0000259" key="5">
    <source>
        <dbReference type="Pfam" id="PF24547"/>
    </source>
</evidence>
<proteinExistence type="predicted"/>
<keyword evidence="2" id="KW-0812">Transmembrane</keyword>
<feature type="transmembrane region" description="Helical" evidence="2">
    <location>
        <begin position="1933"/>
        <end position="1951"/>
    </location>
</feature>
<organism evidence="6 7">
    <name type="scientific">Paenibacillus tundrae</name>
    <dbReference type="NCBI Taxonomy" id="528187"/>
    <lineage>
        <taxon>Bacteria</taxon>
        <taxon>Bacillati</taxon>
        <taxon>Bacillota</taxon>
        <taxon>Bacilli</taxon>
        <taxon>Bacillales</taxon>
        <taxon>Paenibacillaceae</taxon>
        <taxon>Paenibacillus</taxon>
    </lineage>
</organism>
<gene>
    <name evidence="6" type="ORF">J2T19_004181</name>
</gene>
<evidence type="ECO:0000259" key="4">
    <source>
        <dbReference type="Pfam" id="PF17802"/>
    </source>
</evidence>
<evidence type="ECO:0000256" key="3">
    <source>
        <dbReference type="SAM" id="SignalP"/>
    </source>
</evidence>
<dbReference type="Gene3D" id="2.60.40.1140">
    <property type="entry name" value="Collagen-binding surface protein Cna, B-type domain"/>
    <property type="match status" value="2"/>
</dbReference>
<feature type="compositionally biased region" description="Polar residues" evidence="1">
    <location>
        <begin position="1815"/>
        <end position="1853"/>
    </location>
</feature>
<feature type="domain" description="DUF7601" evidence="5">
    <location>
        <begin position="1242"/>
        <end position="1353"/>
    </location>
</feature>
<dbReference type="Gene3D" id="2.60.40.10">
    <property type="entry name" value="Immunoglobulins"/>
    <property type="match status" value="1"/>
</dbReference>
<feature type="compositionally biased region" description="Acidic residues" evidence="1">
    <location>
        <begin position="87"/>
        <end position="100"/>
    </location>
</feature>
<dbReference type="Pfam" id="PF24547">
    <property type="entry name" value="DUF7601"/>
    <property type="match status" value="2"/>
</dbReference>
<protein>
    <recommendedName>
        <fullName evidence="8">Prealbumin-like fold domain-containing protein</fullName>
    </recommendedName>
</protein>
<feature type="chain" id="PRO_5045606055" description="Prealbumin-like fold domain-containing protein" evidence="3">
    <location>
        <begin position="32"/>
        <end position="1960"/>
    </location>
</feature>
<feature type="domain" description="SpaA-like prealbumin fold" evidence="4">
    <location>
        <begin position="1143"/>
        <end position="1196"/>
    </location>
</feature>
<sequence length="1960" mass="212709">MKHKRSIGKTMLSICLAIMLVLQTVAFPAAAMANDDSGSMNVVESQSTSEVVDDATGGLPSDNSSSEAEEVSDPSDETSENNLPPASEEEEANDETEEPSSDSPTLTPEVESKPQANSMVGLMAVDPSDKTAVFMDANATFPLKVTQGTEVAPGGTIQGRQAFTLTSEGLKVPVMGDDAFIGNRDDTTKYIQKGDFIELKRDTYFKEVVLPTATRTLNATTESGMKQLGTVSFTPNSIRIVFNGDDLFFNGIGKSVTFGFDTTANSDVTGLNYGDSKPISIFGGAYQLKNPDVTPAYSINLAGDNWPKNGSWTWWYITVPAYQDGYLTIQSTPSSFDELDATNKLPLDGMTFYSKPSDYRTVYVPGSFKVNGNAVQPTIDEDGGLSYIFPAETGIDPKVEYQVWFNKDLFYKEYRNVSMDPGRSGGQRFDPKVELRDANASVKASAVRETWIAPDWIQASASYDHSSETITWKVVVNQYNKKGLKDFTITNVLPQGLEFESATWQTWVDGVESEKAGITPDPNGVYSFDTINGKVELLIKSKVISGSNFEIKPRTNWNLATPGGIQNNDVTAGTRPSAVTDEATVTVGAHTFTKSGAVSTEDFNLGGITWTVNLTPQYALPNAAVYDVLVHGGDLNVLDNAVDDTGEVSADTIAKIKANVTNAQLWKQYHKDSIKGTNGLNMKVIPLKVNDEVVADLVKVTGYTDQASSFSFRSLETNPNILFRQEINAGKTISNRALLIDGETVKQAQNSANLHLRMLNKDMLAASYPVKVDGTTDTWYTPNNVQRYIGYDGSSSGDEYTVAGYDRITKTVTFRLGVNMPGYNTDEMAKDGGNRVITNVKLVDTLPDGWEFVPFENGKDYELYKGYSNNDGGTNYGARNNAVSIIEPNDPAHVVDFTHSGNEGVFTFSKLQSPYVILVKARPSNETLAQYIEDYTTNGTDKQVMYNKADLHMTWGGEEKVVTEQRKMIVPIQTLGKSVTKPVPGVLEWTVNYTPPFNMQQGAYLQDTLGAGMNLRYEVDGKLVLSAPSMAVYPATLTASGALERTGAALDLSDPNAEVQVQATPGVGGTTVLLFKMDDPNKFYQFVYQTEVDPKTAKAGDKMGNEVKLMGDDKLKSVSARSESTLDNSDVAGTSTSNALLPLRKVDPDNNPLKDVEFTLYKKSNGEEVTHGTTDRDGKLNLLIPDPGYYELKETYIDTTTWLPMTKIYQVYVGNTPGKPIWVDGVKVNSELPLIVPTPAQGKLTISNTVQGNGSDPSKDFEYTVNFDGEGKDKEYAYTKSDGTSGKIKSGDKITLKHGESVTLAALPADLMYTVTEADYTTIDGYTTTPETREYSGTIVNKGDHKADFINERTVINLIISNTVKGKADDKQRPFTYTITFTGEGEDESYVYVKSDGSTGVVRNGDTFELTDGQTLGVQDLPTNLAYTVTQEDYTTDGYVTDPDSFVRTGTIPEKQVSRAEFVNTRPYLEGVLRNNNTGEVIPNAPITVTDLKTGEKIQTVTNEIGEYAVPAVADTDYTITYTKLYRVGGKDVPVEFTQKANVDGSVTDETVPADITAVGIVLFKQLNGTTELFNDEFISHMHIYLKNSDGTYIEENGRPKAFPMASNGTFSVEGLNEQKYIMEVRYEAETGEELLLKVAHLDVKANGELNISEELVDPYGTVYDETTGNASTGKKIEGAIVTLYYADTQRNRDKGRIPGTKVTLPAVPNFPPHDNKSPEQDSDANGFYAYMVFPEADYYLIVTKDGYETHRSNTISVDFDIVRYDVPMRPIGSGGGNGGGGTTNPGSGTTDPGNGTTDPGSGTTNPGNGTSDPVNGTTDPVNGTTEPVTGTTDPVNGTTEPVTGTTDPVNDTTEPDHGATDPNIGTIDPIDGTTEPGNGVTNPVSNNTEPDADMTEPGKVNNDTDNGNSEVNNVSNELDDAPKTGDNSVTPMIYMALALMSLMTIVLCLFGNKKKKHIQ</sequence>
<dbReference type="Proteomes" id="UP001233836">
    <property type="component" value="Unassembled WGS sequence"/>
</dbReference>
<dbReference type="InterPro" id="IPR055382">
    <property type="entry name" value="DUF7601"/>
</dbReference>
<dbReference type="EMBL" id="JAUSTI010000013">
    <property type="protein sequence ID" value="MDQ0172691.1"/>
    <property type="molecule type" value="Genomic_DNA"/>
</dbReference>
<feature type="signal peptide" evidence="3">
    <location>
        <begin position="1"/>
        <end position="31"/>
    </location>
</feature>
<keyword evidence="7" id="KW-1185">Reference proteome</keyword>
<feature type="compositionally biased region" description="Polar residues" evidence="1">
    <location>
        <begin position="39"/>
        <end position="50"/>
    </location>
</feature>
<comment type="caution">
    <text evidence="6">The sequence shown here is derived from an EMBL/GenBank/DDBJ whole genome shotgun (WGS) entry which is preliminary data.</text>
</comment>
<keyword evidence="3" id="KW-0732">Signal</keyword>
<dbReference type="InterPro" id="IPR041033">
    <property type="entry name" value="SpaA_PFL_dom_1"/>
</dbReference>
<dbReference type="RefSeq" id="WP_307219045.1">
    <property type="nucleotide sequence ID" value="NZ_JAUSTI010000013.1"/>
</dbReference>
<feature type="region of interest" description="Disordered" evidence="1">
    <location>
        <begin position="39"/>
        <end position="116"/>
    </location>
</feature>
<dbReference type="Pfam" id="PF17802">
    <property type="entry name" value="SpaA"/>
    <property type="match status" value="1"/>
</dbReference>
<evidence type="ECO:0000256" key="1">
    <source>
        <dbReference type="SAM" id="MobiDB-lite"/>
    </source>
</evidence>
<dbReference type="InterPro" id="IPR013783">
    <property type="entry name" value="Ig-like_fold"/>
</dbReference>
<evidence type="ECO:0008006" key="8">
    <source>
        <dbReference type="Google" id="ProtNLM"/>
    </source>
</evidence>
<feature type="compositionally biased region" description="Acidic residues" evidence="1">
    <location>
        <begin position="67"/>
        <end position="79"/>
    </location>
</feature>
<accession>A0ABT9WHF9</accession>
<evidence type="ECO:0000313" key="7">
    <source>
        <dbReference type="Proteomes" id="UP001233836"/>
    </source>
</evidence>
<feature type="domain" description="DUF7601" evidence="5">
    <location>
        <begin position="1357"/>
        <end position="1466"/>
    </location>
</feature>
<reference evidence="6 7" key="1">
    <citation type="submission" date="2023-07" db="EMBL/GenBank/DDBJ databases">
        <title>Sorghum-associated microbial communities from plants grown in Nebraska, USA.</title>
        <authorList>
            <person name="Schachtman D."/>
        </authorList>
    </citation>
    <scope>NUCLEOTIDE SEQUENCE [LARGE SCALE GENOMIC DNA]</scope>
    <source>
        <strain evidence="6 7">DS1314</strain>
    </source>
</reference>
<feature type="compositionally biased region" description="Low complexity" evidence="1">
    <location>
        <begin position="1785"/>
        <end position="1814"/>
    </location>
</feature>
<evidence type="ECO:0000313" key="6">
    <source>
        <dbReference type="EMBL" id="MDQ0172691.1"/>
    </source>
</evidence>
<feature type="compositionally biased region" description="Polar residues" evidence="1">
    <location>
        <begin position="1876"/>
        <end position="1890"/>
    </location>
</feature>
<feature type="region of interest" description="Disordered" evidence="1">
    <location>
        <begin position="1693"/>
        <end position="1723"/>
    </location>
</feature>
<name>A0ABT9WHF9_9BACL</name>
<dbReference type="SUPFAM" id="SSF49478">
    <property type="entry name" value="Cna protein B-type domain"/>
    <property type="match status" value="2"/>
</dbReference>
<evidence type="ECO:0000256" key="2">
    <source>
        <dbReference type="SAM" id="Phobius"/>
    </source>
</evidence>